<feature type="non-terminal residue" evidence="1">
    <location>
        <position position="1"/>
    </location>
</feature>
<dbReference type="AlphaFoldDB" id="X1ITD0"/>
<name>X1ITD0_9ZZZZ</name>
<sequence>TKKGWQETIDKFNERYGRSAKKEEEQPDEFALMELKDLRRISNRALNILAVQNQGDPARQLILNDVEKQSRFINRLCSLVPQGQETIETVPLVMEFKPDMSYYCVKDISVRRLERSEYERIKSMWAWKEDIAQSQSLAVVHFNPENILKRMNFRPLKEEGQAGDANTPAEARGAFL</sequence>
<dbReference type="EMBL" id="BARU01027010">
    <property type="protein sequence ID" value="GAH69374.1"/>
    <property type="molecule type" value="Genomic_DNA"/>
</dbReference>
<accession>X1ITD0</accession>
<organism evidence="1">
    <name type="scientific">marine sediment metagenome</name>
    <dbReference type="NCBI Taxonomy" id="412755"/>
    <lineage>
        <taxon>unclassified sequences</taxon>
        <taxon>metagenomes</taxon>
        <taxon>ecological metagenomes</taxon>
    </lineage>
</organism>
<gene>
    <name evidence="1" type="ORF">S03H2_43316</name>
</gene>
<proteinExistence type="predicted"/>
<reference evidence="1" key="1">
    <citation type="journal article" date="2014" name="Front. Microbiol.">
        <title>High frequency of phylogenetically diverse reductive dehalogenase-homologous genes in deep subseafloor sedimentary metagenomes.</title>
        <authorList>
            <person name="Kawai M."/>
            <person name="Futagami T."/>
            <person name="Toyoda A."/>
            <person name="Takaki Y."/>
            <person name="Nishi S."/>
            <person name="Hori S."/>
            <person name="Arai W."/>
            <person name="Tsubouchi T."/>
            <person name="Morono Y."/>
            <person name="Uchiyama I."/>
            <person name="Ito T."/>
            <person name="Fujiyama A."/>
            <person name="Inagaki F."/>
            <person name="Takami H."/>
        </authorList>
    </citation>
    <scope>NUCLEOTIDE SEQUENCE</scope>
    <source>
        <strain evidence="1">Expedition CK06-06</strain>
    </source>
</reference>
<protein>
    <submittedName>
        <fullName evidence="1">Uncharacterized protein</fullName>
    </submittedName>
</protein>
<evidence type="ECO:0000313" key="1">
    <source>
        <dbReference type="EMBL" id="GAH69374.1"/>
    </source>
</evidence>
<comment type="caution">
    <text evidence="1">The sequence shown here is derived from an EMBL/GenBank/DDBJ whole genome shotgun (WGS) entry which is preliminary data.</text>
</comment>